<dbReference type="EMBL" id="BMYR01000011">
    <property type="protein sequence ID" value="GGW68768.1"/>
    <property type="molecule type" value="Genomic_DNA"/>
</dbReference>
<proteinExistence type="inferred from homology"/>
<evidence type="ECO:0000259" key="9">
    <source>
        <dbReference type="PROSITE" id="PS52035"/>
    </source>
</evidence>
<feature type="domain" description="Peptidase M14" evidence="9">
    <location>
        <begin position="43"/>
        <end position="339"/>
    </location>
</feature>
<evidence type="ECO:0000256" key="2">
    <source>
        <dbReference type="ARBA" id="ARBA00005988"/>
    </source>
</evidence>
<dbReference type="PROSITE" id="PS52035">
    <property type="entry name" value="PEPTIDASE_M14"/>
    <property type="match status" value="1"/>
</dbReference>
<keyword evidence="11" id="KW-1185">Reference proteome</keyword>
<evidence type="ECO:0000256" key="6">
    <source>
        <dbReference type="ARBA" id="ARBA00023049"/>
    </source>
</evidence>
<evidence type="ECO:0000256" key="3">
    <source>
        <dbReference type="ARBA" id="ARBA00022670"/>
    </source>
</evidence>
<dbReference type="Proteomes" id="UP000634667">
    <property type="component" value="Unassembled WGS sequence"/>
</dbReference>
<accession>A0ABQ2WQQ6</accession>
<evidence type="ECO:0000256" key="1">
    <source>
        <dbReference type="ARBA" id="ARBA00001947"/>
    </source>
</evidence>
<dbReference type="InterPro" id="IPR029062">
    <property type="entry name" value="Class_I_gatase-like"/>
</dbReference>
<reference evidence="11" key="1">
    <citation type="journal article" date="2019" name="Int. J. Syst. Evol. Microbiol.">
        <title>The Global Catalogue of Microorganisms (GCM) 10K type strain sequencing project: providing services to taxonomists for standard genome sequencing and annotation.</title>
        <authorList>
            <consortium name="The Broad Institute Genomics Platform"/>
            <consortium name="The Broad Institute Genome Sequencing Center for Infectious Disease"/>
            <person name="Wu L."/>
            <person name="Ma J."/>
        </authorList>
    </citation>
    <scope>NUCLEOTIDE SEQUENCE [LARGE SCALE GENOMIC DNA]</scope>
    <source>
        <strain evidence="11">KCTC 23723</strain>
    </source>
</reference>
<organism evidence="10 11">
    <name type="scientific">Alishewanella tabrizica</name>
    <dbReference type="NCBI Taxonomy" id="671278"/>
    <lineage>
        <taxon>Bacteria</taxon>
        <taxon>Pseudomonadati</taxon>
        <taxon>Pseudomonadota</taxon>
        <taxon>Gammaproteobacteria</taxon>
        <taxon>Alteromonadales</taxon>
        <taxon>Alteromonadaceae</taxon>
        <taxon>Alishewanella</taxon>
    </lineage>
</organism>
<sequence>MKKLAIFILLCGIWQAHAAYFNETMSSDVPAPEQVLGFAVGDWHARHDQIERYFALLAEQSDRAQLEAIGTTHEQRPLLQLVVSSPENLARLDDIRQQHLAQVRGNRQVSDDSPVIIWLGYGVHGNEPSAANAALVLAYYLTASSDPEVQEWLQRAIILIQPSLNPDGHDRFAIWANMHRGQTPVADPQHREHIEPWPNGRPNHYWFDLNRDWLLLQHPESQARIAQFHKWQPNIVGDFHEMGTNTSYFFQPGIPSRNYPLTPERNFELTRILAGFHAQAFDQRGQLYYTEESFDDFYVGKGSTYPDITGSVGILFEQASSRGHVQESINGVLTFAATIKNQFDASLSTIRGSVANRQALLGYQQTFFQTAAQDARADRIKGYILTENQDKSRLAELLQLLAQHQIAVYPLIQDWQYEQTQFRAGQSYYVPLQQAQYRLLKAAFSTDKTFNDNTFYDVSAWTLPYAYNIDFTTVNREPGRAASEQPWQSQPLPRQMSPQAEGYAYVLNWQDQMAPVVLQAMLVEGLTVRAALGDFTGTTPQGSRSFKAGAMVIPAGLQAHSDWFFRLQRIHERFNLPIYTLTTGLTSRGSDLGSNNFIPVQLPQVLLVAGPGVNSTEAGEVWYNLERLAGISPSLVEPERISRINLARYTHIILPDGDYRSFKETEINALRNWASQGGILWGHKRGAAWLVDAKLLQAGVWSSQEMNRLIPQQDVVYADKEALAGKQRIAGAIFNAELDLSHPLTFGIQRKDLPVFKNSNILLQPSSSPFVNVALYSGEPHLAGYTAPEYIPRIAQGAVLVAHNLGRGRVIGMTDNPVFRGYFKGSSRLLINAIYLGQGFSTVPQPEE</sequence>
<comment type="caution">
    <text evidence="10">The sequence shown here is derived from an EMBL/GenBank/DDBJ whole genome shotgun (WGS) entry which is preliminary data.</text>
</comment>
<evidence type="ECO:0000313" key="10">
    <source>
        <dbReference type="EMBL" id="GGW68768.1"/>
    </source>
</evidence>
<dbReference type="Pfam" id="PF00246">
    <property type="entry name" value="Peptidase_M14"/>
    <property type="match status" value="1"/>
</dbReference>
<comment type="cofactor">
    <cofactor evidence="1">
        <name>Zn(2+)</name>
        <dbReference type="ChEBI" id="CHEBI:29105"/>
    </cofactor>
</comment>
<feature type="signal peptide" evidence="8">
    <location>
        <begin position="1"/>
        <end position="18"/>
    </location>
</feature>
<comment type="similarity">
    <text evidence="2 7">Belongs to the peptidase M14 family.</text>
</comment>
<keyword evidence="5" id="KW-0862">Zinc</keyword>
<dbReference type="SUPFAM" id="SSF52317">
    <property type="entry name" value="Class I glutamine amidotransferase-like"/>
    <property type="match status" value="1"/>
</dbReference>
<protein>
    <submittedName>
        <fullName evidence="10">Peptidase M14</fullName>
    </submittedName>
</protein>
<evidence type="ECO:0000256" key="8">
    <source>
        <dbReference type="SAM" id="SignalP"/>
    </source>
</evidence>
<feature type="chain" id="PRO_5045832491" evidence="8">
    <location>
        <begin position="19"/>
        <end position="848"/>
    </location>
</feature>
<dbReference type="SUPFAM" id="SSF53187">
    <property type="entry name" value="Zn-dependent exopeptidases"/>
    <property type="match status" value="1"/>
</dbReference>
<dbReference type="Gene3D" id="3.40.630.10">
    <property type="entry name" value="Zn peptidases"/>
    <property type="match status" value="1"/>
</dbReference>
<name>A0ABQ2WQQ6_9ALTE</name>
<gene>
    <name evidence="10" type="ORF">GCM10008111_26000</name>
</gene>
<keyword evidence="6" id="KW-0482">Metalloprotease</keyword>
<dbReference type="PANTHER" id="PTHR11705:SF143">
    <property type="entry name" value="SLL0236 PROTEIN"/>
    <property type="match status" value="1"/>
</dbReference>
<dbReference type="SMART" id="SM00631">
    <property type="entry name" value="Zn_pept"/>
    <property type="match status" value="1"/>
</dbReference>
<evidence type="ECO:0000256" key="7">
    <source>
        <dbReference type="PROSITE-ProRule" id="PRU01379"/>
    </source>
</evidence>
<evidence type="ECO:0000313" key="11">
    <source>
        <dbReference type="Proteomes" id="UP000634667"/>
    </source>
</evidence>
<dbReference type="RefSeq" id="WP_189483666.1">
    <property type="nucleotide sequence ID" value="NZ_BMYR01000011.1"/>
</dbReference>
<dbReference type="InterPro" id="IPR000834">
    <property type="entry name" value="Peptidase_M14"/>
</dbReference>
<keyword evidence="4" id="KW-0378">Hydrolase</keyword>
<comment type="caution">
    <text evidence="7">Lacks conserved residue(s) required for the propagation of feature annotation.</text>
</comment>
<evidence type="ECO:0000256" key="4">
    <source>
        <dbReference type="ARBA" id="ARBA00022801"/>
    </source>
</evidence>
<keyword evidence="3" id="KW-0645">Protease</keyword>
<dbReference type="PANTHER" id="PTHR11705">
    <property type="entry name" value="PROTEASE FAMILY M14 CARBOXYPEPTIDASE A,B"/>
    <property type="match status" value="1"/>
</dbReference>
<keyword evidence="8" id="KW-0732">Signal</keyword>
<evidence type="ECO:0000256" key="5">
    <source>
        <dbReference type="ARBA" id="ARBA00022833"/>
    </source>
</evidence>